<gene>
    <name evidence="1" type="ORF">NIES21_41680</name>
</gene>
<dbReference type="OrthoDB" id="478276at2"/>
<proteinExistence type="predicted"/>
<accession>A0A1Z4GLG4</accession>
<organism evidence="1 2">
    <name type="scientific">Anabaenopsis circularis NIES-21</name>
    <dbReference type="NCBI Taxonomy" id="1085406"/>
    <lineage>
        <taxon>Bacteria</taxon>
        <taxon>Bacillati</taxon>
        <taxon>Cyanobacteriota</taxon>
        <taxon>Cyanophyceae</taxon>
        <taxon>Nostocales</taxon>
        <taxon>Nodulariaceae</taxon>
        <taxon>Anabaenopsis</taxon>
    </lineage>
</organism>
<dbReference type="EMBL" id="AP018174">
    <property type="protein sequence ID" value="BAY18322.1"/>
    <property type="molecule type" value="Genomic_DNA"/>
</dbReference>
<dbReference type="AlphaFoldDB" id="A0A1Z4GLG4"/>
<dbReference type="SUPFAM" id="SSF48452">
    <property type="entry name" value="TPR-like"/>
    <property type="match status" value="1"/>
</dbReference>
<evidence type="ECO:0000313" key="2">
    <source>
        <dbReference type="Proteomes" id="UP000218287"/>
    </source>
</evidence>
<dbReference type="Gene3D" id="1.25.40.10">
    <property type="entry name" value="Tetratricopeptide repeat domain"/>
    <property type="match status" value="1"/>
</dbReference>
<evidence type="ECO:0000313" key="1">
    <source>
        <dbReference type="EMBL" id="BAY18322.1"/>
    </source>
</evidence>
<dbReference type="Pfam" id="PF14559">
    <property type="entry name" value="TPR_19"/>
    <property type="match status" value="1"/>
</dbReference>
<name>A0A1Z4GLG4_9CYAN</name>
<dbReference type="InterPro" id="IPR011990">
    <property type="entry name" value="TPR-like_helical_dom_sf"/>
</dbReference>
<protein>
    <submittedName>
        <fullName evidence="1">Uncharacterized protein</fullName>
    </submittedName>
</protein>
<sequence length="363" mass="42016">MIERVAIAFDRKDYHTAAKLLQQLLKESPDNPWVQFYLGRLYEVSHKRQDAEKIYRQLLRSTTNTKIVTQTRQGLQRLQEVEQEERQRAIAKATAEPNSSEPGVLVLEPLNQEQKSTVIAKFAQIMQLDAYTARLVIPSRSWKVYRSGQVGVLKFYGEQLKAAGIPCFWTTIAAVQQIQVYQVEYFSESAQQATVACRNQTNQLGSLTFNWSEVQARVVGLLPIFEEVVDIDARHKLERKTQTQDYAQFCDLHLPGRRCILRLSDHSYDFQQGVEIAAQPSQNTIRINWNQVLKWLEQHLPQVKLWSDFTPFAETILDQTEMLNNITPHIHLFRREPTNWDAAFQLYSGLVFHKCSAIAHNEN</sequence>
<dbReference type="Proteomes" id="UP000218287">
    <property type="component" value="Chromosome"/>
</dbReference>
<keyword evidence="2" id="KW-1185">Reference proteome</keyword>
<reference evidence="1 2" key="1">
    <citation type="submission" date="2017-06" db="EMBL/GenBank/DDBJ databases">
        <title>Genome sequencing of cyanobaciteial culture collection at National Institute for Environmental Studies (NIES).</title>
        <authorList>
            <person name="Hirose Y."/>
            <person name="Shimura Y."/>
            <person name="Fujisawa T."/>
            <person name="Nakamura Y."/>
            <person name="Kawachi M."/>
        </authorList>
    </citation>
    <scope>NUCLEOTIDE SEQUENCE [LARGE SCALE GENOMIC DNA]</scope>
    <source>
        <strain evidence="1 2">NIES-21</strain>
    </source>
</reference>